<keyword evidence="1" id="KW-0378">Hydrolase</keyword>
<dbReference type="PANTHER" id="PTHR43794">
    <property type="entry name" value="AMINOHYDROLASE SSNA-RELATED"/>
    <property type="match status" value="1"/>
</dbReference>
<gene>
    <name evidence="3" type="ordered locus">CLOAM1483</name>
</gene>
<dbReference type="HOGENOM" id="CLU_054741_0_0_0"/>
<dbReference type="AlphaFoldDB" id="B0VFJ5"/>
<dbReference type="RefSeq" id="WP_015425191.1">
    <property type="nucleotide sequence ID" value="NC_020449.1"/>
</dbReference>
<evidence type="ECO:0000256" key="1">
    <source>
        <dbReference type="ARBA" id="ARBA00022801"/>
    </source>
</evidence>
<proteinExistence type="predicted"/>
<keyword evidence="4" id="KW-1185">Reference proteome</keyword>
<dbReference type="eggNOG" id="COG0402">
    <property type="taxonomic scope" value="Bacteria"/>
</dbReference>
<reference evidence="3 4" key="1">
    <citation type="journal article" date="2008" name="J. Bacteriol.">
        <title>'Candidatus Cloacamonas acidaminovorans': genome sequence reconstruction provides a first glimpse of a new bacterial division.</title>
        <authorList>
            <person name="Pelletier E."/>
            <person name="Kreimeyer A."/>
            <person name="Bocs S."/>
            <person name="Rouy Z."/>
            <person name="Gyapay G."/>
            <person name="Chouari R."/>
            <person name="Riviere D."/>
            <person name="Ganesan A."/>
            <person name="Daegelen P."/>
            <person name="Sghir A."/>
            <person name="Cohen G.N."/>
            <person name="Medigue C."/>
            <person name="Weissenbach J."/>
            <person name="Le Paslier D."/>
        </authorList>
    </citation>
    <scope>NUCLEOTIDE SEQUENCE [LARGE SCALE GENOMIC DNA]</scope>
    <source>
        <strain evidence="4">Evry</strain>
    </source>
</reference>
<dbReference type="KEGG" id="caci:CLOAM1483"/>
<dbReference type="EMBL" id="CU466930">
    <property type="protein sequence ID" value="CAO81333.1"/>
    <property type="molecule type" value="Genomic_DNA"/>
</dbReference>
<dbReference type="InterPro" id="IPR032466">
    <property type="entry name" value="Metal_Hydrolase"/>
</dbReference>
<dbReference type="Pfam" id="PF01979">
    <property type="entry name" value="Amidohydro_1"/>
    <property type="match status" value="1"/>
</dbReference>
<dbReference type="InterPro" id="IPR006680">
    <property type="entry name" value="Amidohydro-rel"/>
</dbReference>
<feature type="domain" description="Amidohydrolase-related" evidence="2">
    <location>
        <begin position="177"/>
        <end position="340"/>
    </location>
</feature>
<name>B0VFJ5_CLOAI</name>
<dbReference type="OrthoDB" id="9807210at2"/>
<evidence type="ECO:0000313" key="4">
    <source>
        <dbReference type="Proteomes" id="UP000002019"/>
    </source>
</evidence>
<sequence length="403" mass="45911">MIIKPAISVISPDRMEQGIDLYLWGSPFEEIDLRKDCSNTIAYIPLINSHDHLISNWVPRAGNNRPYKNSHIWVEDMKESFAFQERDIFWHNNGSFRLEEPNSLILAKLGAYKSLFCGCSVVQDHSSNQVDAYYEAMPIVVPKNFRQCHSLTLGNWWGGETPEKEMELTKGKMPFIVHLGEGKDEITKGEFSQLKKMGLLRANTLIIHGIALTAEEISEVANVGASLCWCPSSNFFLIGETLKIDEVLKHKANICIGTDSTMSGGVNLIAEFLKIREHFPKIPTKEIYRMATVNAATALYLPQYFAFIIPNKCRNLLLVDKVERDPYENLFALEASTIQLLLVEGIPRFGDSEWMEILNLDENMYSTFRTGNKEKFVIGDPMELNDQIDEVLGYHKDFPYLPF</sequence>
<dbReference type="GO" id="GO:0016787">
    <property type="term" value="F:hydrolase activity"/>
    <property type="evidence" value="ECO:0007669"/>
    <property type="project" value="UniProtKB-KW"/>
</dbReference>
<protein>
    <submittedName>
        <fullName evidence="3">Chlorohydrolase family protein</fullName>
    </submittedName>
</protein>
<organism evidence="3 4">
    <name type="scientific">Cloacimonas acidaminovorans (strain Evry)</name>
    <dbReference type="NCBI Taxonomy" id="459349"/>
    <lineage>
        <taxon>Bacteria</taxon>
        <taxon>Pseudomonadati</taxon>
        <taxon>Candidatus Cloacimonadota</taxon>
        <taxon>Candidatus Cloacimonadia</taxon>
        <taxon>Candidatus Cloacimonadales</taxon>
        <taxon>Candidatus Cloacimonadaceae</taxon>
        <taxon>Candidatus Cloacimonas</taxon>
    </lineage>
</organism>
<dbReference type="SUPFAM" id="SSF51556">
    <property type="entry name" value="Metallo-dependent hydrolases"/>
    <property type="match status" value="1"/>
</dbReference>
<dbReference type="InterPro" id="IPR050287">
    <property type="entry name" value="MTA/SAH_deaminase"/>
</dbReference>
<dbReference type="STRING" id="459349.CLOAM1483"/>
<accession>B0VFJ5</accession>
<evidence type="ECO:0000313" key="3">
    <source>
        <dbReference type="EMBL" id="CAO81333.1"/>
    </source>
</evidence>
<dbReference type="Proteomes" id="UP000002019">
    <property type="component" value="Chromosome"/>
</dbReference>
<dbReference type="Gene3D" id="3.20.20.140">
    <property type="entry name" value="Metal-dependent hydrolases"/>
    <property type="match status" value="1"/>
</dbReference>
<evidence type="ECO:0000259" key="2">
    <source>
        <dbReference type="Pfam" id="PF01979"/>
    </source>
</evidence>
<dbReference type="PANTHER" id="PTHR43794:SF11">
    <property type="entry name" value="AMIDOHYDROLASE-RELATED DOMAIN-CONTAINING PROTEIN"/>
    <property type="match status" value="1"/>
</dbReference>